<accession>A0A4C1UT02</accession>
<reference evidence="2 3" key="1">
    <citation type="journal article" date="2019" name="Commun. Biol.">
        <title>The bagworm genome reveals a unique fibroin gene that provides high tensile strength.</title>
        <authorList>
            <person name="Kono N."/>
            <person name="Nakamura H."/>
            <person name="Ohtoshi R."/>
            <person name="Tomita M."/>
            <person name="Numata K."/>
            <person name="Arakawa K."/>
        </authorList>
    </citation>
    <scope>NUCLEOTIDE SEQUENCE [LARGE SCALE GENOMIC DNA]</scope>
</reference>
<gene>
    <name evidence="2" type="ORF">EVAR_93365_1</name>
</gene>
<feature type="region of interest" description="Disordered" evidence="1">
    <location>
        <begin position="66"/>
        <end position="88"/>
    </location>
</feature>
<organism evidence="2 3">
    <name type="scientific">Eumeta variegata</name>
    <name type="common">Bagworm moth</name>
    <name type="synonym">Eumeta japonica</name>
    <dbReference type="NCBI Taxonomy" id="151549"/>
    <lineage>
        <taxon>Eukaryota</taxon>
        <taxon>Metazoa</taxon>
        <taxon>Ecdysozoa</taxon>
        <taxon>Arthropoda</taxon>
        <taxon>Hexapoda</taxon>
        <taxon>Insecta</taxon>
        <taxon>Pterygota</taxon>
        <taxon>Neoptera</taxon>
        <taxon>Endopterygota</taxon>
        <taxon>Lepidoptera</taxon>
        <taxon>Glossata</taxon>
        <taxon>Ditrysia</taxon>
        <taxon>Tineoidea</taxon>
        <taxon>Psychidae</taxon>
        <taxon>Oiketicinae</taxon>
        <taxon>Eumeta</taxon>
    </lineage>
</organism>
<evidence type="ECO:0000256" key="1">
    <source>
        <dbReference type="SAM" id="MobiDB-lite"/>
    </source>
</evidence>
<keyword evidence="3" id="KW-1185">Reference proteome</keyword>
<protein>
    <submittedName>
        <fullName evidence="2">Uncharacterized protein</fullName>
    </submittedName>
</protein>
<dbReference type="EMBL" id="BGZK01000221">
    <property type="protein sequence ID" value="GBP29568.1"/>
    <property type="molecule type" value="Genomic_DNA"/>
</dbReference>
<evidence type="ECO:0000313" key="3">
    <source>
        <dbReference type="Proteomes" id="UP000299102"/>
    </source>
</evidence>
<name>A0A4C1UT02_EUMVA</name>
<sequence>MGPTAPPAAVGRRRLVTKLYCPYRSGLSVAARRRWRCDESDNYAESSVIERRRRFRGALAASRRPAGRLWRTRAPPAQPRGLAAREARGSDCCNEKKFSRGARPRRVGLFTLISVSRQPIAALIA</sequence>
<dbReference type="Proteomes" id="UP000299102">
    <property type="component" value="Unassembled WGS sequence"/>
</dbReference>
<comment type="caution">
    <text evidence="2">The sequence shown here is derived from an EMBL/GenBank/DDBJ whole genome shotgun (WGS) entry which is preliminary data.</text>
</comment>
<evidence type="ECO:0000313" key="2">
    <source>
        <dbReference type="EMBL" id="GBP29568.1"/>
    </source>
</evidence>
<proteinExistence type="predicted"/>
<dbReference type="AlphaFoldDB" id="A0A4C1UT02"/>